<gene>
    <name evidence="3" type="ORF">QE412_001502</name>
</gene>
<evidence type="ECO:0000259" key="2">
    <source>
        <dbReference type="Pfam" id="PF00156"/>
    </source>
</evidence>
<accession>A0ABU0TVH0</accession>
<dbReference type="InterPro" id="IPR051910">
    <property type="entry name" value="ComF/GntX_DNA_util-trans"/>
</dbReference>
<dbReference type="EMBL" id="JAUTBF010000001">
    <property type="protein sequence ID" value="MDQ1122929.1"/>
    <property type="molecule type" value="Genomic_DNA"/>
</dbReference>
<comment type="caution">
    <text evidence="3">The sequence shown here is derived from an EMBL/GenBank/DDBJ whole genome shotgun (WGS) entry which is preliminary data.</text>
</comment>
<comment type="similarity">
    <text evidence="1">Belongs to the ComF/GntX family.</text>
</comment>
<dbReference type="Proteomes" id="UP001226691">
    <property type="component" value="Unassembled WGS sequence"/>
</dbReference>
<proteinExistence type="inferred from homology"/>
<protein>
    <submittedName>
        <fullName evidence="3">Amidophosphoribosyltransferase</fullName>
    </submittedName>
</protein>
<dbReference type="InterPro" id="IPR029057">
    <property type="entry name" value="PRTase-like"/>
</dbReference>
<name>A0ABU0TVH0_MICTR</name>
<dbReference type="InterPro" id="IPR000836">
    <property type="entry name" value="PRTase_dom"/>
</dbReference>
<dbReference type="PANTHER" id="PTHR47505">
    <property type="entry name" value="DNA UTILIZATION PROTEIN YHGH"/>
    <property type="match status" value="1"/>
</dbReference>
<organism evidence="3 4">
    <name type="scientific">Microbacterium trichothecenolyticum</name>
    <name type="common">Aureobacterium trichothecenolyticum</name>
    <dbReference type="NCBI Taxonomy" id="69370"/>
    <lineage>
        <taxon>Bacteria</taxon>
        <taxon>Bacillati</taxon>
        <taxon>Actinomycetota</taxon>
        <taxon>Actinomycetes</taxon>
        <taxon>Micrococcales</taxon>
        <taxon>Microbacteriaceae</taxon>
        <taxon>Microbacterium</taxon>
    </lineage>
</organism>
<keyword evidence="4" id="KW-1185">Reference proteome</keyword>
<dbReference type="Pfam" id="PF00156">
    <property type="entry name" value="Pribosyltran"/>
    <property type="match status" value="1"/>
</dbReference>
<dbReference type="RefSeq" id="WP_307481771.1">
    <property type="nucleotide sequence ID" value="NZ_JAUTBF010000001.1"/>
</dbReference>
<reference evidence="3 4" key="1">
    <citation type="submission" date="2023-07" db="EMBL/GenBank/DDBJ databases">
        <title>Functional and genomic diversity of the sorghum phyllosphere microbiome.</title>
        <authorList>
            <person name="Shade A."/>
        </authorList>
    </citation>
    <scope>NUCLEOTIDE SEQUENCE [LARGE SCALE GENOMIC DNA]</scope>
    <source>
        <strain evidence="3 4">SORGH_AS_1207</strain>
    </source>
</reference>
<dbReference type="SUPFAM" id="SSF53271">
    <property type="entry name" value="PRTase-like"/>
    <property type="match status" value="1"/>
</dbReference>
<evidence type="ECO:0000313" key="4">
    <source>
        <dbReference type="Proteomes" id="UP001226691"/>
    </source>
</evidence>
<sequence length="225" mass="23317">MPRSSLLSVVVSSLTDALTFWLPLSCAGCGALDDALCPGCRGALAGARVDRAIEPGLTVSCALEFSGVTARVIRALKEDGRTGLARDLAPALAAVLRSVTPPGGLVVTVPSSATAFRRRGYRPVDLLVRRAGWSPERALRLRRAPGDQRGLGRAARRRNVGGAFVARGVNGRAVVVVDDVVTTGATLAEAVRALRAAGAGPVWAVALAHTPLRIASRGESHGIFT</sequence>
<dbReference type="PANTHER" id="PTHR47505:SF1">
    <property type="entry name" value="DNA UTILIZATION PROTEIN YHGH"/>
    <property type="match status" value="1"/>
</dbReference>
<evidence type="ECO:0000256" key="1">
    <source>
        <dbReference type="ARBA" id="ARBA00008007"/>
    </source>
</evidence>
<feature type="domain" description="Phosphoribosyltransferase" evidence="2">
    <location>
        <begin position="169"/>
        <end position="207"/>
    </location>
</feature>
<evidence type="ECO:0000313" key="3">
    <source>
        <dbReference type="EMBL" id="MDQ1122929.1"/>
    </source>
</evidence>
<dbReference type="Gene3D" id="3.40.50.2020">
    <property type="match status" value="1"/>
</dbReference>